<proteinExistence type="predicted"/>
<name>A0A8E2B123_9APHY</name>
<dbReference type="Gene3D" id="3.10.20.90">
    <property type="entry name" value="Phosphatidylinositol 3-kinase Catalytic Subunit, Chain A, domain 1"/>
    <property type="match status" value="1"/>
</dbReference>
<dbReference type="InterPro" id="IPR036241">
    <property type="entry name" value="NSFL1C_SEP_dom_sf"/>
</dbReference>
<gene>
    <name evidence="6" type="ORF">OBBRIDRAFT_818542</name>
</gene>
<feature type="compositionally biased region" description="Acidic residues" evidence="2">
    <location>
        <begin position="76"/>
        <end position="86"/>
    </location>
</feature>
<dbReference type="PROSITE" id="PS50053">
    <property type="entry name" value="UBIQUITIN_2"/>
    <property type="match status" value="1"/>
</dbReference>
<organism evidence="6 7">
    <name type="scientific">Obba rivulosa</name>
    <dbReference type="NCBI Taxonomy" id="1052685"/>
    <lineage>
        <taxon>Eukaryota</taxon>
        <taxon>Fungi</taxon>
        <taxon>Dikarya</taxon>
        <taxon>Basidiomycota</taxon>
        <taxon>Agaricomycotina</taxon>
        <taxon>Agaricomycetes</taxon>
        <taxon>Polyporales</taxon>
        <taxon>Gelatoporiaceae</taxon>
        <taxon>Obba</taxon>
    </lineage>
</organism>
<dbReference type="CDD" id="cd01770">
    <property type="entry name" value="UBX_UBXN2"/>
    <property type="match status" value="1"/>
</dbReference>
<reference evidence="6 7" key="1">
    <citation type="submission" date="2016-07" db="EMBL/GenBank/DDBJ databases">
        <title>Draft genome of the white-rot fungus Obba rivulosa 3A-2.</title>
        <authorList>
            <consortium name="DOE Joint Genome Institute"/>
            <person name="Miettinen O."/>
            <person name="Riley R."/>
            <person name="Acob R."/>
            <person name="Barry K."/>
            <person name="Cullen D."/>
            <person name="De Vries R."/>
            <person name="Hainaut M."/>
            <person name="Hatakka A."/>
            <person name="Henrissat B."/>
            <person name="Hilden K."/>
            <person name="Kuo R."/>
            <person name="Labutti K."/>
            <person name="Lipzen A."/>
            <person name="Makela M.R."/>
            <person name="Sandor L."/>
            <person name="Spatafora J.W."/>
            <person name="Grigoriev I.V."/>
            <person name="Hibbett D.S."/>
        </authorList>
    </citation>
    <scope>NUCLEOTIDE SEQUENCE [LARGE SCALE GENOMIC DNA]</scope>
    <source>
        <strain evidence="6 7">3A-2</strain>
    </source>
</reference>
<dbReference type="GO" id="GO:0005634">
    <property type="term" value="C:nucleus"/>
    <property type="evidence" value="ECO:0007669"/>
    <property type="project" value="TreeGrafter"/>
</dbReference>
<dbReference type="AlphaFoldDB" id="A0A8E2B123"/>
<feature type="compositionally biased region" description="Low complexity" evidence="2">
    <location>
        <begin position="21"/>
        <end position="61"/>
    </location>
</feature>
<dbReference type="SMART" id="SM00166">
    <property type="entry name" value="UBX"/>
    <property type="match status" value="1"/>
</dbReference>
<dbReference type="PROSITE" id="PS50033">
    <property type="entry name" value="UBX"/>
    <property type="match status" value="1"/>
</dbReference>
<dbReference type="InterPro" id="IPR001012">
    <property type="entry name" value="UBX_dom"/>
</dbReference>
<dbReference type="GO" id="GO:0005829">
    <property type="term" value="C:cytosol"/>
    <property type="evidence" value="ECO:0007669"/>
    <property type="project" value="TreeGrafter"/>
</dbReference>
<dbReference type="Pfam" id="PF08059">
    <property type="entry name" value="SEP"/>
    <property type="match status" value="1"/>
</dbReference>
<feature type="domain" description="SEP" evidence="5">
    <location>
        <begin position="174"/>
        <end position="239"/>
    </location>
</feature>
<accession>A0A8E2B123</accession>
<sequence length="384" mass="40307">MADDNSEGRSSGSRSPWNLPSNSSGPRIGRIGGWSSSSSSSSRNNSRGPRIATLRDVGSSGAPPPVGGFGGGAPGGDDDDDSDEDPSTQGESWFAGGERSGISVQNPDRPGATPGGDLVRDLLRRAAEAGPAPGAPTGPSRSSIFSGGGYTLGSDEVDSSYVPDPDAPAQEEETAVRHITFWRNGFSVEDGELMSYDNPTHAQILEEINSGRAPPQILNVSPGQPVELRVVKRLQDDYTAPPKARSAFSGAGHRLGSPIPTFANAGAGASTSADMPGSFPARPTASSAVPQREPEAITTRFEVDQSQPTTSVQVRLADGTRLVCRMNLTHTVGDIRSFVNASRPENNARPYTINLTFPNRVLEDESQTIKDAGLANSVVVQRWV</sequence>
<evidence type="ECO:0000256" key="1">
    <source>
        <dbReference type="ARBA" id="ARBA00022786"/>
    </source>
</evidence>
<dbReference type="InterPro" id="IPR012989">
    <property type="entry name" value="SEP_domain"/>
</dbReference>
<dbReference type="GO" id="GO:0061025">
    <property type="term" value="P:membrane fusion"/>
    <property type="evidence" value="ECO:0007669"/>
    <property type="project" value="TreeGrafter"/>
</dbReference>
<keyword evidence="1" id="KW-0833">Ubl conjugation pathway</keyword>
<dbReference type="Pfam" id="PF00789">
    <property type="entry name" value="UBX"/>
    <property type="match status" value="1"/>
</dbReference>
<evidence type="ECO:0000313" key="7">
    <source>
        <dbReference type="Proteomes" id="UP000250043"/>
    </source>
</evidence>
<dbReference type="FunFam" id="3.30.420.210:FF:000002">
    <property type="entry name" value="UBX domain-containing protein 1"/>
    <property type="match status" value="1"/>
</dbReference>
<dbReference type="GO" id="GO:0031468">
    <property type="term" value="P:nuclear membrane reassembly"/>
    <property type="evidence" value="ECO:0007669"/>
    <property type="project" value="TreeGrafter"/>
</dbReference>
<dbReference type="FunFam" id="3.10.20.90:FF:000179">
    <property type="entry name" value="Plant UBX domain-containing protein 4"/>
    <property type="match status" value="1"/>
</dbReference>
<evidence type="ECO:0000259" key="5">
    <source>
        <dbReference type="PROSITE" id="PS51399"/>
    </source>
</evidence>
<evidence type="ECO:0000256" key="2">
    <source>
        <dbReference type="SAM" id="MobiDB-lite"/>
    </source>
</evidence>
<feature type="region of interest" description="Disordered" evidence="2">
    <location>
        <begin position="1"/>
        <end position="167"/>
    </location>
</feature>
<dbReference type="GO" id="GO:0043161">
    <property type="term" value="P:proteasome-mediated ubiquitin-dependent protein catabolic process"/>
    <property type="evidence" value="ECO:0007669"/>
    <property type="project" value="TreeGrafter"/>
</dbReference>
<evidence type="ECO:0000259" key="4">
    <source>
        <dbReference type="PROSITE" id="PS50053"/>
    </source>
</evidence>
<dbReference type="InterPro" id="IPR029071">
    <property type="entry name" value="Ubiquitin-like_domsf"/>
</dbReference>
<dbReference type="GO" id="GO:0007030">
    <property type="term" value="P:Golgi organization"/>
    <property type="evidence" value="ECO:0007669"/>
    <property type="project" value="TreeGrafter"/>
</dbReference>
<feature type="compositionally biased region" description="Polar residues" evidence="2">
    <location>
        <begin position="8"/>
        <end position="20"/>
    </location>
</feature>
<dbReference type="EMBL" id="KV722376">
    <property type="protein sequence ID" value="OCH91979.1"/>
    <property type="molecule type" value="Genomic_DNA"/>
</dbReference>
<dbReference type="GO" id="GO:0043130">
    <property type="term" value="F:ubiquitin binding"/>
    <property type="evidence" value="ECO:0007669"/>
    <property type="project" value="TreeGrafter"/>
</dbReference>
<feature type="region of interest" description="Disordered" evidence="2">
    <location>
        <begin position="268"/>
        <end position="292"/>
    </location>
</feature>
<feature type="domain" description="Ubiquitin-like" evidence="4">
    <location>
        <begin position="310"/>
        <end position="384"/>
    </location>
</feature>
<evidence type="ECO:0000313" key="6">
    <source>
        <dbReference type="EMBL" id="OCH91979.1"/>
    </source>
</evidence>
<dbReference type="PANTHER" id="PTHR23333">
    <property type="entry name" value="UBX DOMAIN CONTAINING PROTEIN"/>
    <property type="match status" value="1"/>
</dbReference>
<dbReference type="SMART" id="SM00553">
    <property type="entry name" value="SEP"/>
    <property type="match status" value="1"/>
</dbReference>
<feature type="domain" description="UBX" evidence="3">
    <location>
        <begin position="305"/>
        <end position="382"/>
    </location>
</feature>
<dbReference type="OrthoDB" id="25887at2759"/>
<feature type="compositionally biased region" description="Basic and acidic residues" evidence="2">
    <location>
        <begin position="118"/>
        <end position="127"/>
    </location>
</feature>
<dbReference type="PANTHER" id="PTHR23333:SF20">
    <property type="entry name" value="NSFL1 COFACTOR P47"/>
    <property type="match status" value="1"/>
</dbReference>
<dbReference type="SUPFAM" id="SSF102848">
    <property type="entry name" value="NSFL1 (p97 ATPase) cofactor p47, SEP domain"/>
    <property type="match status" value="1"/>
</dbReference>
<evidence type="ECO:0000259" key="3">
    <source>
        <dbReference type="PROSITE" id="PS50033"/>
    </source>
</evidence>
<dbReference type="SUPFAM" id="SSF54236">
    <property type="entry name" value="Ubiquitin-like"/>
    <property type="match status" value="1"/>
</dbReference>
<feature type="compositionally biased region" description="Low complexity" evidence="2">
    <location>
        <begin position="128"/>
        <end position="143"/>
    </location>
</feature>
<protein>
    <submittedName>
        <fullName evidence="6">SEP-domain-containing protein</fullName>
    </submittedName>
</protein>
<dbReference type="Gene3D" id="3.30.420.210">
    <property type="entry name" value="SEP domain"/>
    <property type="match status" value="1"/>
</dbReference>
<dbReference type="PROSITE" id="PS51399">
    <property type="entry name" value="SEP"/>
    <property type="match status" value="1"/>
</dbReference>
<keyword evidence="7" id="KW-1185">Reference proteome</keyword>
<dbReference type="GO" id="GO:0000045">
    <property type="term" value="P:autophagosome assembly"/>
    <property type="evidence" value="ECO:0007669"/>
    <property type="project" value="TreeGrafter"/>
</dbReference>
<dbReference type="Proteomes" id="UP000250043">
    <property type="component" value="Unassembled WGS sequence"/>
</dbReference>
<dbReference type="InterPro" id="IPR000626">
    <property type="entry name" value="Ubiquitin-like_dom"/>
</dbReference>